<accession>A0A2X1A570</accession>
<proteinExistence type="predicted"/>
<gene>
    <name evidence="2" type="primary">yxeA</name>
    <name evidence="2" type="ORF">NCTC7582_05066</name>
</gene>
<evidence type="ECO:0000256" key="1">
    <source>
        <dbReference type="SAM" id="Phobius"/>
    </source>
</evidence>
<dbReference type="RefSeq" id="WP_112118780.1">
    <property type="nucleotide sequence ID" value="NZ_JANPWF010000001.1"/>
</dbReference>
<dbReference type="PANTHER" id="PTHR36433">
    <property type="entry name" value="HYPOTHETICAL CYTOSOLIC PROTEIN"/>
    <property type="match status" value="1"/>
</dbReference>
<dbReference type="Gene3D" id="2.40.50.480">
    <property type="match status" value="1"/>
</dbReference>
<dbReference type="AlphaFoldDB" id="A0A2X1A570"/>
<feature type="transmembrane region" description="Helical" evidence="1">
    <location>
        <begin position="5"/>
        <end position="23"/>
    </location>
</feature>
<evidence type="ECO:0000313" key="2">
    <source>
        <dbReference type="EMBL" id="SPU39087.1"/>
    </source>
</evidence>
<keyword evidence="1" id="KW-0472">Membrane</keyword>
<dbReference type="InterPro" id="IPR036166">
    <property type="entry name" value="YxeA-like_sf"/>
</dbReference>
<dbReference type="InterPro" id="IPR006542">
    <property type="entry name" value="DUF1093"/>
</dbReference>
<name>A0A2X1A570_9BACI</name>
<dbReference type="NCBIfam" id="TIGR01655">
    <property type="entry name" value="yxeA_fam"/>
    <property type="match status" value="1"/>
</dbReference>
<dbReference type="Proteomes" id="UP000251431">
    <property type="component" value="Unassembled WGS sequence"/>
</dbReference>
<dbReference type="EMBL" id="UAQE01000004">
    <property type="protein sequence ID" value="SPU39087.1"/>
    <property type="molecule type" value="Genomic_DNA"/>
</dbReference>
<organism evidence="2 3">
    <name type="scientific">Lysinibacillus capsici</name>
    <dbReference type="NCBI Taxonomy" id="2115968"/>
    <lineage>
        <taxon>Bacteria</taxon>
        <taxon>Bacillati</taxon>
        <taxon>Bacillota</taxon>
        <taxon>Bacilli</taxon>
        <taxon>Bacillales</taxon>
        <taxon>Bacillaceae</taxon>
        <taxon>Lysinibacillus</taxon>
    </lineage>
</organism>
<protein>
    <submittedName>
        <fullName evidence="2">Uncharacterized protein conserved in bacteria</fullName>
    </submittedName>
</protein>
<reference evidence="2 3" key="1">
    <citation type="submission" date="2018-06" db="EMBL/GenBank/DDBJ databases">
        <authorList>
            <consortium name="Pathogen Informatics"/>
            <person name="Doyle S."/>
        </authorList>
    </citation>
    <scope>NUCLEOTIDE SEQUENCE [LARGE SCALE GENOMIC DNA]</scope>
    <source>
        <strain evidence="2 3">NCTC7582</strain>
    </source>
</reference>
<keyword evidence="1" id="KW-1133">Transmembrane helix</keyword>
<keyword evidence="1" id="KW-0812">Transmembrane</keyword>
<evidence type="ECO:0000313" key="3">
    <source>
        <dbReference type="Proteomes" id="UP000251431"/>
    </source>
</evidence>
<sequence length="119" mass="13739">MKKSILVTSIGLIVIIAFSIFFYNPNKLIPENPEGKSRFYTMIGNDDNGEKLGDNQRYKYTLEAFDESGKKKILTFNSSKQLRKGAYLELYVASFRGVTYWLEVEFDELPEQAKSIYSK</sequence>
<dbReference type="PANTHER" id="PTHR36433:SF2">
    <property type="entry name" value="YXEA FAMILY PROTEIN"/>
    <property type="match status" value="1"/>
</dbReference>
<dbReference type="SUPFAM" id="SSF159121">
    <property type="entry name" value="BC4932-like"/>
    <property type="match status" value="1"/>
</dbReference>
<dbReference type="Pfam" id="PF06486">
    <property type="entry name" value="DUF1093"/>
    <property type="match status" value="1"/>
</dbReference>